<dbReference type="NCBIfam" id="NF004051">
    <property type="entry name" value="PRK05571.1"/>
    <property type="match status" value="1"/>
</dbReference>
<comment type="similarity">
    <text evidence="1">Belongs to the LacAB/RpiB family.</text>
</comment>
<dbReference type="OrthoDB" id="1778624at2"/>
<reference evidence="3" key="1">
    <citation type="submission" date="2016-01" db="EMBL/GenBank/DDBJ databases">
        <authorList>
            <person name="Mitreva M."/>
            <person name="Pepin K.H."/>
            <person name="Mihindukulasuriya K.A."/>
            <person name="Fulton R."/>
            <person name="Fronick C."/>
            <person name="O'Laughlin M."/>
            <person name="Miner T."/>
            <person name="Herter B."/>
            <person name="Rosa B.A."/>
            <person name="Cordes M."/>
            <person name="Tomlinson C."/>
            <person name="Wollam A."/>
            <person name="Palsikar V.B."/>
            <person name="Mardis E.R."/>
            <person name="Wilson R.K."/>
        </authorList>
    </citation>
    <scope>NUCLEOTIDE SEQUENCE [LARGE SCALE GENOMIC DNA]</scope>
    <source>
        <strain evidence="3">KA00185</strain>
    </source>
</reference>
<dbReference type="Proteomes" id="UP000070483">
    <property type="component" value="Unassembled WGS sequence"/>
</dbReference>
<dbReference type="EMBL" id="LSDD01000131">
    <property type="protein sequence ID" value="KXB61706.1"/>
    <property type="molecule type" value="Genomic_DNA"/>
</dbReference>
<comment type="caution">
    <text evidence="2">The sequence shown here is derived from an EMBL/GenBank/DDBJ whole genome shotgun (WGS) entry which is preliminary data.</text>
</comment>
<accession>A0A134A1Z1</accession>
<dbReference type="Pfam" id="PF02502">
    <property type="entry name" value="LacAB_rpiB"/>
    <property type="match status" value="1"/>
</dbReference>
<dbReference type="GO" id="GO:0004751">
    <property type="term" value="F:ribose-5-phosphate isomerase activity"/>
    <property type="evidence" value="ECO:0007669"/>
    <property type="project" value="TreeGrafter"/>
</dbReference>
<dbReference type="PANTHER" id="PTHR30345:SF0">
    <property type="entry name" value="DNA DAMAGE-REPAIR_TOLERATION PROTEIN DRT102"/>
    <property type="match status" value="1"/>
</dbReference>
<gene>
    <name evidence="2" type="ORF">HMPREF3180_01732</name>
</gene>
<dbReference type="InterPro" id="IPR003500">
    <property type="entry name" value="RpiB_LacA_LacB"/>
</dbReference>
<organism evidence="2 3">
    <name type="scientific">Leptotrichia wadei</name>
    <dbReference type="NCBI Taxonomy" id="157687"/>
    <lineage>
        <taxon>Bacteria</taxon>
        <taxon>Fusobacteriati</taxon>
        <taxon>Fusobacteriota</taxon>
        <taxon>Fusobacteriia</taxon>
        <taxon>Fusobacteriales</taxon>
        <taxon>Leptotrichiaceae</taxon>
        <taxon>Leptotrichia</taxon>
    </lineage>
</organism>
<evidence type="ECO:0000313" key="3">
    <source>
        <dbReference type="Proteomes" id="UP000070483"/>
    </source>
</evidence>
<evidence type="ECO:0000313" key="2">
    <source>
        <dbReference type="EMBL" id="KXB61706.1"/>
    </source>
</evidence>
<evidence type="ECO:0000256" key="1">
    <source>
        <dbReference type="ARBA" id="ARBA00008754"/>
    </source>
</evidence>
<dbReference type="AlphaFoldDB" id="A0A134A1Z1"/>
<dbReference type="PANTHER" id="PTHR30345">
    <property type="entry name" value="RIBOSE-5-PHOSPHATE ISOMERASE B"/>
    <property type="match status" value="1"/>
</dbReference>
<keyword evidence="2" id="KW-0413">Isomerase</keyword>
<dbReference type="GO" id="GO:0009052">
    <property type="term" value="P:pentose-phosphate shunt, non-oxidative branch"/>
    <property type="evidence" value="ECO:0007669"/>
    <property type="project" value="TreeGrafter"/>
</dbReference>
<dbReference type="PATRIC" id="fig|157687.3.peg.1724"/>
<dbReference type="InterPro" id="IPR036569">
    <property type="entry name" value="RpiB_LacA_LacB_sf"/>
</dbReference>
<protein>
    <submittedName>
        <fullName evidence="2">Putative ribose-5-phosphate isomerase B</fullName>
    </submittedName>
</protein>
<dbReference type="GO" id="GO:0019316">
    <property type="term" value="P:D-allose catabolic process"/>
    <property type="evidence" value="ECO:0007669"/>
    <property type="project" value="TreeGrafter"/>
</dbReference>
<proteinExistence type="inferred from homology"/>
<dbReference type="RefSeq" id="WP_060918326.1">
    <property type="nucleotide sequence ID" value="NZ_KQ960101.1"/>
</dbReference>
<dbReference type="NCBIfam" id="TIGR00689">
    <property type="entry name" value="rpiB_lacA_lacB"/>
    <property type="match status" value="1"/>
</dbReference>
<dbReference type="PIRSF" id="PIRSF005384">
    <property type="entry name" value="RpiB_LacA_B"/>
    <property type="match status" value="1"/>
</dbReference>
<keyword evidence="3" id="KW-1185">Reference proteome</keyword>
<name>A0A134A1Z1_9FUSO</name>
<sequence length="154" mass="16956">MKIAMAGDHAGFNLKKEIKELLESQGHEVIDFGPFSEESCDLPDFIYPASLAVSKQEVDRGIFIDGVGYGSALIANKIYGVYAAVCQDPFCASLARSHSNTNVLCLGGKIIGSAIAQEIVKTWMTTDYLINEKKYTNRVNKVVEIAEKHIRKDI</sequence>
<dbReference type="STRING" id="157687.HMPREF3180_01732"/>
<dbReference type="SUPFAM" id="SSF89623">
    <property type="entry name" value="Ribose/Galactose isomerase RpiB/AlsB"/>
    <property type="match status" value="1"/>
</dbReference>
<dbReference type="Gene3D" id="3.40.1400.10">
    <property type="entry name" value="Sugar-phosphate isomerase, RpiB/LacA/LacB"/>
    <property type="match status" value="1"/>
</dbReference>